<reference evidence="2" key="2">
    <citation type="submission" date="2021-01" db="EMBL/GenBank/DDBJ databases">
        <authorList>
            <person name="Schikora-Tamarit M.A."/>
        </authorList>
    </citation>
    <scope>NUCLEOTIDE SEQUENCE</scope>
    <source>
        <strain evidence="2">CBS2887</strain>
    </source>
</reference>
<dbReference type="Gene3D" id="2.30.30.140">
    <property type="match status" value="1"/>
</dbReference>
<reference evidence="2" key="1">
    <citation type="journal article" date="2021" name="Open Biol.">
        <title>Shared evolutionary footprints suggest mitochondrial oxidative damage underlies multiple complex I losses in fungi.</title>
        <authorList>
            <person name="Schikora-Tamarit M.A."/>
            <person name="Marcet-Houben M."/>
            <person name="Nosek J."/>
            <person name="Gabaldon T."/>
        </authorList>
    </citation>
    <scope>NUCLEOTIDE SEQUENCE</scope>
    <source>
        <strain evidence="2">CBS2887</strain>
    </source>
</reference>
<proteinExistence type="predicted"/>
<evidence type="ECO:0000256" key="1">
    <source>
        <dbReference type="SAM" id="MobiDB-lite"/>
    </source>
</evidence>
<feature type="region of interest" description="Disordered" evidence="1">
    <location>
        <begin position="193"/>
        <end position="248"/>
    </location>
</feature>
<comment type="caution">
    <text evidence="2">The sequence shown here is derived from an EMBL/GenBank/DDBJ whole genome shotgun (WGS) entry which is preliminary data.</text>
</comment>
<dbReference type="EMBL" id="JAEUBG010005133">
    <property type="protein sequence ID" value="KAH3678181.1"/>
    <property type="molecule type" value="Genomic_DNA"/>
</dbReference>
<gene>
    <name evidence="2" type="ORF">WICPIJ_008916</name>
</gene>
<dbReference type="AlphaFoldDB" id="A0A9P8TGN7"/>
<feature type="compositionally biased region" description="Basic and acidic residues" evidence="1">
    <location>
        <begin position="945"/>
        <end position="961"/>
    </location>
</feature>
<protein>
    <submittedName>
        <fullName evidence="2">Uncharacterized protein</fullName>
    </submittedName>
</protein>
<feature type="compositionally biased region" description="Acidic residues" evidence="1">
    <location>
        <begin position="916"/>
        <end position="931"/>
    </location>
</feature>
<name>A0A9P8TGN7_WICPI</name>
<feature type="region of interest" description="Disordered" evidence="1">
    <location>
        <begin position="455"/>
        <end position="507"/>
    </location>
</feature>
<feature type="compositionally biased region" description="Basic and acidic residues" evidence="1">
    <location>
        <begin position="976"/>
        <end position="986"/>
    </location>
</feature>
<dbReference type="Proteomes" id="UP000774326">
    <property type="component" value="Unassembled WGS sequence"/>
</dbReference>
<dbReference type="SUPFAM" id="SSF63748">
    <property type="entry name" value="Tudor/PWWP/MBT"/>
    <property type="match status" value="1"/>
</dbReference>
<feature type="compositionally biased region" description="Acidic residues" evidence="1">
    <location>
        <begin position="456"/>
        <end position="481"/>
    </location>
</feature>
<evidence type="ECO:0000313" key="2">
    <source>
        <dbReference type="EMBL" id="KAH3678181.1"/>
    </source>
</evidence>
<feature type="region of interest" description="Disordered" evidence="1">
    <location>
        <begin position="695"/>
        <end position="736"/>
    </location>
</feature>
<sequence length="1138" mass="130768">MSDVNKTPQKPTSYSSLNPGQLLLIKSPYYPNEKHQLLAFAVHTNDVTQAELKIKLDYVNDRSGPVPVFIFGNDEFKWVKLEDIYGIITKEFALNERAILQKLRDAVLQLQPYQSHQLISLNRYYELSKIAHGKGISFYENWLRVSGHLGDDEEFEQPKDFGLWIEPLVKCHGVDLDDDEYDLLQMKQDREQRLLESGPSKATDRPTSTSPAKTTNKITTISTSSSKSSTPGKDSPLQQHKSLLPNNPPPNFLSLKPGMLLVVKLDISFPRVCTVLHASQMSDELLQKKMSSGTAIAAVPVLFFDTKEYTWINLDCILEWQVTISTVKKLNETAISRKASALTEAFGILLTLLEEARAQHKSPLEVFLRKEGLLQKNTPYVQYENCGLWSEALIARKFNINQRKSQWIDLEQKRELDLLGTTIEEVKSTQLNPEVKATLAPPPVTSRKVNLHYVDLSEDDDEDEDDQDDDDDDEDDQDENYDITKETRGAKSTKISETSRSTSPSVALNPAVLQAPLRTYQRPFRKLKPGTLTLIDPLTPAITLHPLHLTTSQLKAKRDSNKILCVPLLKLTEDRAVVWRNPSDLELITRKDVENFHQVDKDIPVWNQMMKLYSRAQRAGWSLMQQVLREENLLRDDVPFSEPRELEGWLKELTQRETGPQITKREMKWLTMRQKLETRILNAEEVTVEEIEEVENYNWRNDPPSESDNEDTTGNESKVSSTLEQHSKSATPGAVDKRFPHRKAFARYTDVVPGTLVVTKYFGKRPTPCFVVNCEEHLTHDALRVKMKKKTSGPIPVLFLDDLTYTWAWLKDIMLLTKEECYESYDPNSGPRDLMKGYEEAQSLFETSEKTGQDIFEVFLRRVDLLEDDEEYMEYDDFGEWLNALKKCEWFNPTPKALSELKKKQRQDVMLLDELDDYTDEDDDEEEEAQEREEKGQKSIPVADSNKRKESSSNVDRESTKKQRTIQDFYHSGRPQSERAEQFKEKSSGIDNFFDDIRENGSKSKTAGYKKVEAPSEELIESNIRKARSDLYFSMLDETRDGPVPLSQYGSTLSSLYKLYQYDSNKFLTIEHIWSSKIHLILKAVREVVLDRGTVGADVLQAVEELRGLSWLLLSRWSKKGWLSELKDRALKAQADFN</sequence>
<feature type="region of interest" description="Disordered" evidence="1">
    <location>
        <begin position="916"/>
        <end position="986"/>
    </location>
</feature>
<feature type="compositionally biased region" description="Polar residues" evidence="1">
    <location>
        <begin position="714"/>
        <end position="730"/>
    </location>
</feature>
<feature type="compositionally biased region" description="Low complexity" evidence="1">
    <location>
        <begin position="213"/>
        <end position="230"/>
    </location>
</feature>
<feature type="compositionally biased region" description="Polar residues" evidence="1">
    <location>
        <begin position="493"/>
        <end position="506"/>
    </location>
</feature>
<accession>A0A9P8TGN7</accession>
<evidence type="ECO:0000313" key="3">
    <source>
        <dbReference type="Proteomes" id="UP000774326"/>
    </source>
</evidence>
<organism evidence="2 3">
    <name type="scientific">Wickerhamomyces pijperi</name>
    <name type="common">Yeast</name>
    <name type="synonym">Pichia pijperi</name>
    <dbReference type="NCBI Taxonomy" id="599730"/>
    <lineage>
        <taxon>Eukaryota</taxon>
        <taxon>Fungi</taxon>
        <taxon>Dikarya</taxon>
        <taxon>Ascomycota</taxon>
        <taxon>Saccharomycotina</taxon>
        <taxon>Saccharomycetes</taxon>
        <taxon>Phaffomycetales</taxon>
        <taxon>Wickerhamomycetaceae</taxon>
        <taxon>Wickerhamomyces</taxon>
    </lineage>
</organism>
<keyword evidence="3" id="KW-1185">Reference proteome</keyword>